<accession>A0A3A5MLK6</accession>
<dbReference type="SUPFAM" id="SSF55874">
    <property type="entry name" value="ATPase domain of HSP90 chaperone/DNA topoisomerase II/histidine kinase"/>
    <property type="match status" value="1"/>
</dbReference>
<keyword evidence="1" id="KW-0723">Serine/threonine-protein kinase</keyword>
<keyword evidence="1" id="KW-0418">Kinase</keyword>
<organism evidence="3 4">
    <name type="scientific">Cryobacterium melibiosiphilum</name>
    <dbReference type="NCBI Taxonomy" id="995039"/>
    <lineage>
        <taxon>Bacteria</taxon>
        <taxon>Bacillati</taxon>
        <taxon>Actinomycetota</taxon>
        <taxon>Actinomycetes</taxon>
        <taxon>Micrococcales</taxon>
        <taxon>Microbacteriaceae</taxon>
        <taxon>Cryobacterium</taxon>
    </lineage>
</organism>
<dbReference type="InterPro" id="IPR050267">
    <property type="entry name" value="Anti-sigma-factor_SerPK"/>
</dbReference>
<protein>
    <submittedName>
        <fullName evidence="3">ATP-binding protein</fullName>
    </submittedName>
</protein>
<dbReference type="EMBL" id="QZVS01000067">
    <property type="protein sequence ID" value="RJT89895.1"/>
    <property type="molecule type" value="Genomic_DNA"/>
</dbReference>
<dbReference type="InterPro" id="IPR003594">
    <property type="entry name" value="HATPase_dom"/>
</dbReference>
<dbReference type="Proteomes" id="UP000272015">
    <property type="component" value="Unassembled WGS sequence"/>
</dbReference>
<evidence type="ECO:0000256" key="1">
    <source>
        <dbReference type="ARBA" id="ARBA00022527"/>
    </source>
</evidence>
<gene>
    <name evidence="3" type="ORF">D6T64_05400</name>
</gene>
<dbReference type="CDD" id="cd16936">
    <property type="entry name" value="HATPase_RsbW-like"/>
    <property type="match status" value="1"/>
</dbReference>
<keyword evidence="3" id="KW-0067">ATP-binding</keyword>
<sequence length="147" mass="16146">MVEGACVLRLTPPPGDVNDVHDFVVAELNRHPDLNTIDRMAFVTALIELATNVIQHADTGVGVTCTLSLRISHDRIEAQLSDTAEDRGIKLVAREMPDDELAESGRGIALIHALVDNFHYERVGDRNLWSITKNITRPGSPDIPVAF</sequence>
<evidence type="ECO:0000259" key="2">
    <source>
        <dbReference type="Pfam" id="PF13581"/>
    </source>
</evidence>
<name>A0A3A5MLK6_9MICO</name>
<dbReference type="AlphaFoldDB" id="A0A3A5MLK6"/>
<keyword evidence="4" id="KW-1185">Reference proteome</keyword>
<keyword evidence="3" id="KW-0547">Nucleotide-binding</keyword>
<evidence type="ECO:0000313" key="4">
    <source>
        <dbReference type="Proteomes" id="UP000272015"/>
    </source>
</evidence>
<dbReference type="Gene3D" id="3.30.565.10">
    <property type="entry name" value="Histidine kinase-like ATPase, C-terminal domain"/>
    <property type="match status" value="1"/>
</dbReference>
<proteinExistence type="predicted"/>
<feature type="domain" description="Histidine kinase/HSP90-like ATPase" evidence="2">
    <location>
        <begin position="20"/>
        <end position="127"/>
    </location>
</feature>
<keyword evidence="1" id="KW-0808">Transferase</keyword>
<dbReference type="PANTHER" id="PTHR35526">
    <property type="entry name" value="ANTI-SIGMA-F FACTOR RSBW-RELATED"/>
    <property type="match status" value="1"/>
</dbReference>
<dbReference type="PANTHER" id="PTHR35526:SF3">
    <property type="entry name" value="ANTI-SIGMA-F FACTOR RSBW"/>
    <property type="match status" value="1"/>
</dbReference>
<evidence type="ECO:0000313" key="3">
    <source>
        <dbReference type="EMBL" id="RJT89895.1"/>
    </source>
</evidence>
<dbReference type="GO" id="GO:0004674">
    <property type="term" value="F:protein serine/threonine kinase activity"/>
    <property type="evidence" value="ECO:0007669"/>
    <property type="project" value="UniProtKB-KW"/>
</dbReference>
<reference evidence="3 4" key="1">
    <citation type="submission" date="2018-09" db="EMBL/GenBank/DDBJ databases">
        <title>Novel species of Cryobacterium.</title>
        <authorList>
            <person name="Liu Q."/>
            <person name="Xin Y.-H."/>
        </authorList>
    </citation>
    <scope>NUCLEOTIDE SEQUENCE [LARGE SCALE GENOMIC DNA]</scope>
    <source>
        <strain evidence="3 4">Hh39</strain>
    </source>
</reference>
<comment type="caution">
    <text evidence="3">The sequence shown here is derived from an EMBL/GenBank/DDBJ whole genome shotgun (WGS) entry which is preliminary data.</text>
</comment>
<dbReference type="Pfam" id="PF13581">
    <property type="entry name" value="HATPase_c_2"/>
    <property type="match status" value="1"/>
</dbReference>
<dbReference type="GO" id="GO:0005524">
    <property type="term" value="F:ATP binding"/>
    <property type="evidence" value="ECO:0007669"/>
    <property type="project" value="UniProtKB-KW"/>
</dbReference>
<dbReference type="InterPro" id="IPR036890">
    <property type="entry name" value="HATPase_C_sf"/>
</dbReference>